<feature type="region of interest" description="Disordered" evidence="5">
    <location>
        <begin position="496"/>
        <end position="902"/>
    </location>
</feature>
<evidence type="ECO:0000256" key="3">
    <source>
        <dbReference type="ARBA" id="ARBA00023038"/>
    </source>
</evidence>
<dbReference type="EMBL" id="OV696691">
    <property type="protein sequence ID" value="CAH1267895.1"/>
    <property type="molecule type" value="Genomic_DNA"/>
</dbReference>
<sequence>MSAEGAVETKTEGEEAVAEAGAEAGAEAEAEVLVVTEGGVDDTDAGNSQDVKRKKFRPLKSIRKILGIKKGRKKSGEDPALLSAKPVSKSTGALLQVVETEQEEDVSNKTLANRSMSADSVFSPANAPTEPLRKGDMAASADNLSSQNFQSELSAKLKSRRSEDGASSEDECLPRSPDTIVTMADVINEHSTQNGMKRHSEESLESVGDEPGIAMAPDQLGQGEKHQARQGTSVPADFGSTGDVDLDAIPASPTHLSNQAALHKLSIAPKLRKASSRTRGVGKSPSTTPDLPIMAENHRTDDSPEPMVTPADSEPPPKPPRTDHGTETADPPTDVAPNNHTADIQITAGVDVAASDMPTAEAPHTDSEANFTSTADHLQEPSDLVGQETESDEAVNTAAAENEVIPPDATSDAVPPDNAADTAEPVPTQSAQCEEEVEMSPEPTASAEPTVDQVASDAFVPTLTPTREEGPLLEEQVVEFCPPVEVDVSVEMPVVASQEEPVVNTDASSVEVDEDSLGKFPTEEPVQNDEGVMEDGAGGVEEEEEAGDSGASSSGAAGSADQATDEDTGEAIAQRLLAVVAQQERTGGGEEPTAGSPPPSDLPDQPTPASPEPEDQEPADDTTLITPKSPTRGPPNPLGMQLVEEMKRKQSVKKQDSFDEEEPPPEEPEESGQVEETAAAEPEVPPAEEQDPPVAAPDPETTQQEEQHGMYEDSHDSLQEDSHGAVQHVEEEEAEEKVEDEPKDDLAETHQETASSEDEAPPAEEEPPEEEEPEKETEKQNGPVEDETTPSEEEQEEERQIVAEPQDEPVRPKRLSVAETRQMFARSEPHTPETETVIRPKLKPVPPKVEPSPSSSQPTKPVPIEPKETIVVKKASTPVVPSPMSPTTNAAPQLRSLAEKPQPKKVFGAIKALEGDDKVPAWVRIAQKKQKEREGKDEDDTIGGKKVVVVEKTPPATSSAQSPPKSPIRKPSTGAVPPKVLVVEKTGSVTARPSAPRPSVSPAKPFSRPAEPPSPVIIAATKSQEQPKPLKSPTKPAESKPAVSTSPPPAKSADLMANNNKLNRAGQFLTRQQKKNFILPKPEKCIVCKENVYQTEMVKSDGRFFHKKCQRCLVCKRTLDISSFMVIQEKIYCKQHGQEVKLAQQAV</sequence>
<keyword evidence="3 4" id="KW-0440">LIM domain</keyword>
<dbReference type="Pfam" id="PF00412">
    <property type="entry name" value="LIM"/>
    <property type="match status" value="1"/>
</dbReference>
<feature type="region of interest" description="Disordered" evidence="5">
    <location>
        <begin position="35"/>
        <end position="54"/>
    </location>
</feature>
<dbReference type="InterPro" id="IPR028030">
    <property type="entry name" value="DUF4592"/>
</dbReference>
<evidence type="ECO:0000256" key="2">
    <source>
        <dbReference type="ARBA" id="ARBA00022833"/>
    </source>
</evidence>
<feature type="compositionally biased region" description="Basic and acidic residues" evidence="5">
    <location>
        <begin position="705"/>
        <end position="723"/>
    </location>
</feature>
<keyword evidence="8" id="KW-1185">Reference proteome</keyword>
<evidence type="ECO:0000259" key="6">
    <source>
        <dbReference type="PROSITE" id="PS50023"/>
    </source>
</evidence>
<feature type="compositionally biased region" description="Polar residues" evidence="5">
    <location>
        <begin position="142"/>
        <end position="153"/>
    </location>
</feature>
<evidence type="ECO:0000313" key="8">
    <source>
        <dbReference type="Proteomes" id="UP000838412"/>
    </source>
</evidence>
<dbReference type="InterPro" id="IPR001781">
    <property type="entry name" value="Znf_LIM"/>
</dbReference>
<feature type="compositionally biased region" description="Basic and acidic residues" evidence="5">
    <location>
        <begin position="827"/>
        <end position="838"/>
    </location>
</feature>
<dbReference type="PROSITE" id="PS50023">
    <property type="entry name" value="LIM_DOMAIN_2"/>
    <property type="match status" value="1"/>
</dbReference>
<feature type="compositionally biased region" description="Low complexity" evidence="5">
    <location>
        <begin position="394"/>
        <end position="404"/>
    </location>
</feature>
<dbReference type="SUPFAM" id="SSF57716">
    <property type="entry name" value="Glucocorticoid receptor-like (DNA-binding domain)"/>
    <property type="match status" value="1"/>
</dbReference>
<feature type="region of interest" description="Disordered" evidence="5">
    <location>
        <begin position="68"/>
        <end position="471"/>
    </location>
</feature>
<keyword evidence="1 4" id="KW-0479">Metal-binding</keyword>
<keyword evidence="2 4" id="KW-0862">Zinc</keyword>
<dbReference type="SMART" id="SM00132">
    <property type="entry name" value="LIM"/>
    <property type="match status" value="1"/>
</dbReference>
<feature type="compositionally biased region" description="Polar residues" evidence="5">
    <location>
        <begin position="108"/>
        <end position="120"/>
    </location>
</feature>
<feature type="compositionally biased region" description="Low complexity" evidence="5">
    <location>
        <begin position="18"/>
        <end position="30"/>
    </location>
</feature>
<organism evidence="7 8">
    <name type="scientific">Branchiostoma lanceolatum</name>
    <name type="common">Common lancelet</name>
    <name type="synonym">Amphioxus lanceolatum</name>
    <dbReference type="NCBI Taxonomy" id="7740"/>
    <lineage>
        <taxon>Eukaryota</taxon>
        <taxon>Metazoa</taxon>
        <taxon>Chordata</taxon>
        <taxon>Cephalochordata</taxon>
        <taxon>Leptocardii</taxon>
        <taxon>Amphioxiformes</taxon>
        <taxon>Branchiostomatidae</taxon>
        <taxon>Branchiostoma</taxon>
    </lineage>
</organism>
<dbReference type="PANTHER" id="PTHR24206">
    <property type="entry name" value="OS06G0237300 PROTEIN"/>
    <property type="match status" value="1"/>
</dbReference>
<feature type="compositionally biased region" description="Basic and acidic residues" evidence="5">
    <location>
        <begin position="644"/>
        <end position="657"/>
    </location>
</feature>
<dbReference type="Gene3D" id="2.10.110.10">
    <property type="entry name" value="Cysteine Rich Protein"/>
    <property type="match status" value="1"/>
</dbReference>
<feature type="region of interest" description="Disordered" evidence="5">
    <location>
        <begin position="926"/>
        <end position="1053"/>
    </location>
</feature>
<name>A0A8K0A3H9_BRALA</name>
<evidence type="ECO:0000313" key="7">
    <source>
        <dbReference type="EMBL" id="CAH1267895.1"/>
    </source>
</evidence>
<dbReference type="PROSITE" id="PS00478">
    <property type="entry name" value="LIM_DOMAIN_1"/>
    <property type="match status" value="1"/>
</dbReference>
<evidence type="ECO:0000256" key="5">
    <source>
        <dbReference type="SAM" id="MobiDB-lite"/>
    </source>
</evidence>
<accession>A0A8K0A3H9</accession>
<dbReference type="Pfam" id="PF15262">
    <property type="entry name" value="DUF4592"/>
    <property type="match status" value="1"/>
</dbReference>
<feature type="compositionally biased region" description="Pro residues" evidence="5">
    <location>
        <begin position="595"/>
        <end position="611"/>
    </location>
</feature>
<feature type="compositionally biased region" description="Acidic residues" evidence="5">
    <location>
        <begin position="784"/>
        <end position="797"/>
    </location>
</feature>
<reference evidence="7" key="1">
    <citation type="submission" date="2022-01" db="EMBL/GenBank/DDBJ databases">
        <authorList>
            <person name="Braso-Vives M."/>
        </authorList>
    </citation>
    <scope>NUCLEOTIDE SEQUENCE</scope>
</reference>
<proteinExistence type="predicted"/>
<gene>
    <name evidence="7" type="primary">LIMA1</name>
    <name evidence="7" type="ORF">BLAG_LOCUS21052</name>
</gene>
<feature type="compositionally biased region" description="Low complexity" evidence="5">
    <location>
        <begin position="991"/>
        <end position="1005"/>
    </location>
</feature>
<feature type="domain" description="LIM zinc-binding" evidence="6">
    <location>
        <begin position="1083"/>
        <end position="1143"/>
    </location>
</feature>
<dbReference type="AlphaFoldDB" id="A0A8K0A3H9"/>
<feature type="compositionally biased region" description="Acidic residues" evidence="5">
    <location>
        <begin position="755"/>
        <end position="775"/>
    </location>
</feature>
<dbReference type="CDD" id="cd09358">
    <property type="entry name" value="LIM_Mical_like"/>
    <property type="match status" value="1"/>
</dbReference>
<feature type="compositionally biased region" description="Low complexity" evidence="5">
    <location>
        <begin position="548"/>
        <end position="561"/>
    </location>
</feature>
<dbReference type="GO" id="GO:0046872">
    <property type="term" value="F:metal ion binding"/>
    <property type="evidence" value="ECO:0007669"/>
    <property type="project" value="UniProtKB-KW"/>
</dbReference>
<dbReference type="OrthoDB" id="8062037at2759"/>
<evidence type="ECO:0000256" key="1">
    <source>
        <dbReference type="ARBA" id="ARBA00022723"/>
    </source>
</evidence>
<feature type="compositionally biased region" description="Acidic residues" evidence="5">
    <location>
        <begin position="730"/>
        <end position="743"/>
    </location>
</feature>
<feature type="region of interest" description="Disordered" evidence="5">
    <location>
        <begin position="1"/>
        <end position="30"/>
    </location>
</feature>
<feature type="compositionally biased region" description="Low complexity" evidence="5">
    <location>
        <begin position="952"/>
        <end position="963"/>
    </location>
</feature>
<dbReference type="Proteomes" id="UP000838412">
    <property type="component" value="Chromosome 6"/>
</dbReference>
<feature type="compositionally biased region" description="Acidic residues" evidence="5">
    <location>
        <begin position="658"/>
        <end position="673"/>
    </location>
</feature>
<protein>
    <submittedName>
        <fullName evidence="7">LIMA1 protein</fullName>
    </submittedName>
</protein>
<evidence type="ECO:0000256" key="4">
    <source>
        <dbReference type="PROSITE-ProRule" id="PRU00125"/>
    </source>
</evidence>